<dbReference type="Pfam" id="PF07776">
    <property type="entry name" value="zf-AD"/>
    <property type="match status" value="1"/>
</dbReference>
<keyword evidence="2" id="KW-0677">Repeat</keyword>
<dbReference type="OrthoDB" id="8922241at2759"/>
<dbReference type="AlphaFoldDB" id="A0A6J1PB38"/>
<feature type="binding site" evidence="6">
    <location>
        <position position="62"/>
    </location>
    <ligand>
        <name>Zn(2+)</name>
        <dbReference type="ChEBI" id="CHEBI:29105"/>
    </ligand>
</feature>
<dbReference type="Pfam" id="PF00096">
    <property type="entry name" value="zf-C2H2"/>
    <property type="match status" value="1"/>
</dbReference>
<evidence type="ECO:0000313" key="10">
    <source>
        <dbReference type="RefSeq" id="XP_023955077.2"/>
    </source>
</evidence>
<dbReference type="PANTHER" id="PTHR24379">
    <property type="entry name" value="KRAB AND ZINC FINGER DOMAIN-CONTAINING"/>
    <property type="match status" value="1"/>
</dbReference>
<evidence type="ECO:0000259" key="8">
    <source>
        <dbReference type="PROSITE" id="PS51915"/>
    </source>
</evidence>
<dbReference type="GO" id="GO:0008270">
    <property type="term" value="F:zinc ion binding"/>
    <property type="evidence" value="ECO:0007669"/>
    <property type="project" value="UniProtKB-UniRule"/>
</dbReference>
<dbReference type="RefSeq" id="XP_023955077.2">
    <property type="nucleotide sequence ID" value="XM_024099309.2"/>
</dbReference>
<accession>A0A6J1PB38</accession>
<feature type="domain" description="C2H2-type" evidence="7">
    <location>
        <begin position="230"/>
        <end position="257"/>
    </location>
</feature>
<feature type="binding site" evidence="6">
    <location>
        <position position="65"/>
    </location>
    <ligand>
        <name>Zn(2+)</name>
        <dbReference type="ChEBI" id="CHEBI:29105"/>
    </ligand>
</feature>
<dbReference type="PANTHER" id="PTHR24379:SF121">
    <property type="entry name" value="C2H2-TYPE DOMAIN-CONTAINING PROTEIN"/>
    <property type="match status" value="1"/>
</dbReference>
<dbReference type="GO" id="GO:0003700">
    <property type="term" value="F:DNA-binding transcription factor activity"/>
    <property type="evidence" value="ECO:0007669"/>
    <property type="project" value="TreeGrafter"/>
</dbReference>
<dbReference type="GO" id="GO:0000978">
    <property type="term" value="F:RNA polymerase II cis-regulatory region sequence-specific DNA binding"/>
    <property type="evidence" value="ECO:0007669"/>
    <property type="project" value="TreeGrafter"/>
</dbReference>
<dbReference type="GO" id="GO:1990904">
    <property type="term" value="C:ribonucleoprotein complex"/>
    <property type="evidence" value="ECO:0007669"/>
    <property type="project" value="UniProtKB-KW"/>
</dbReference>
<dbReference type="GeneID" id="112058455"/>
<keyword evidence="9" id="KW-1185">Reference proteome</keyword>
<protein>
    <submittedName>
        <fullName evidence="10">Zinc finger protein interacting with ribonucleoprotein K</fullName>
    </submittedName>
</protein>
<dbReference type="SMART" id="SM00355">
    <property type="entry name" value="ZnF_C2H2"/>
    <property type="match status" value="6"/>
</dbReference>
<dbReference type="Gene3D" id="3.40.1800.20">
    <property type="match status" value="1"/>
</dbReference>
<keyword evidence="10" id="KW-0687">Ribonucleoprotein</keyword>
<dbReference type="InterPro" id="IPR012934">
    <property type="entry name" value="Znf_AD"/>
</dbReference>
<dbReference type="PROSITE" id="PS00028">
    <property type="entry name" value="ZINC_FINGER_C2H2_1"/>
    <property type="match status" value="5"/>
</dbReference>
<proteinExistence type="predicted"/>
<feature type="domain" description="C2H2-type" evidence="7">
    <location>
        <begin position="370"/>
        <end position="398"/>
    </location>
</feature>
<evidence type="ECO:0000256" key="3">
    <source>
        <dbReference type="ARBA" id="ARBA00022771"/>
    </source>
</evidence>
<dbReference type="InterPro" id="IPR013087">
    <property type="entry name" value="Znf_C2H2_type"/>
</dbReference>
<dbReference type="SMART" id="SM00868">
    <property type="entry name" value="zf-AD"/>
    <property type="match status" value="1"/>
</dbReference>
<reference evidence="9" key="1">
    <citation type="submission" date="2025-05" db="UniProtKB">
        <authorList>
            <consortium name="RefSeq"/>
        </authorList>
    </citation>
    <scope>NUCLEOTIDE SEQUENCE [LARGE SCALE GENOMIC DNA]</scope>
</reference>
<evidence type="ECO:0000313" key="9">
    <source>
        <dbReference type="Proteomes" id="UP001652582"/>
    </source>
</evidence>
<feature type="domain" description="C2H2-type" evidence="7">
    <location>
        <begin position="341"/>
        <end position="364"/>
    </location>
</feature>
<feature type="binding site" evidence="6">
    <location>
        <position position="15"/>
    </location>
    <ligand>
        <name>Zn(2+)</name>
        <dbReference type="ChEBI" id="CHEBI:29105"/>
    </ligand>
</feature>
<evidence type="ECO:0000256" key="2">
    <source>
        <dbReference type="ARBA" id="ARBA00022737"/>
    </source>
</evidence>
<feature type="domain" description="C2H2-type" evidence="7">
    <location>
        <begin position="314"/>
        <end position="341"/>
    </location>
</feature>
<evidence type="ECO:0000256" key="5">
    <source>
        <dbReference type="PROSITE-ProRule" id="PRU00042"/>
    </source>
</evidence>
<gene>
    <name evidence="10" type="primary">LOC112058455</name>
</gene>
<dbReference type="SUPFAM" id="SSF57667">
    <property type="entry name" value="beta-beta-alpha zinc fingers"/>
    <property type="match status" value="3"/>
</dbReference>
<dbReference type="GO" id="GO:0005634">
    <property type="term" value="C:nucleus"/>
    <property type="evidence" value="ECO:0007669"/>
    <property type="project" value="UniProtKB-SubCell"/>
</dbReference>
<feature type="domain" description="ZAD" evidence="8">
    <location>
        <begin position="10"/>
        <end position="89"/>
    </location>
</feature>
<feature type="domain" description="C2H2-type" evidence="7">
    <location>
        <begin position="257"/>
        <end position="281"/>
    </location>
</feature>
<name>A0A6J1PB38_BICAN</name>
<dbReference type="InterPro" id="IPR036236">
    <property type="entry name" value="Znf_C2H2_sf"/>
</dbReference>
<keyword evidence="1 6" id="KW-0479">Metal-binding</keyword>
<dbReference type="SUPFAM" id="SSF57716">
    <property type="entry name" value="Glucocorticoid receptor-like (DNA-binding domain)"/>
    <property type="match status" value="1"/>
</dbReference>
<evidence type="ECO:0000256" key="4">
    <source>
        <dbReference type="ARBA" id="ARBA00022833"/>
    </source>
</evidence>
<reference evidence="10" key="2">
    <citation type="submission" date="2025-08" db="UniProtKB">
        <authorList>
            <consortium name="RefSeq"/>
        </authorList>
    </citation>
    <scope>IDENTIFICATION</scope>
</reference>
<feature type="domain" description="C2H2-type" evidence="7">
    <location>
        <begin position="286"/>
        <end position="313"/>
    </location>
</feature>
<sequence length="415" mass="48422">MESYVNIYNSICRLCLRYNDCKKMISLIDGNSVSGLSPHAKAVLTFAKISISKEDCFPSNMCLECLYLLKQAIRFKLVTESSDNCLKNLKSSACNDSENFKDNIVEYTMLKFYFPTESFTETGECFTNMNALQEPTVKQSSKKYKKHKKFQLSSSTSCMYDDVFDNYEPESDTESTSRDENKVLNEFDNNIDSKIRLPTPTTVQKVFIRKKQGIKRRKLLTRENRLQKDLLCNICNKILANQYTYKAHMQKHNGYRFICEHCGKGYPVYNVLQAHQLLKHSMGPYRQCSYCPFKAPGKIELTEHERIHSGERPYTCDKCGLTFRRRAIWRKHLLHHSEKKIQCSLCPRKFYLKSDMLAHVNNIHNRVYMFSCSECGATYTSTKTVRRHMTERHGIPREMQGKIMRVNKRADGDQE</sequence>
<keyword evidence="4 6" id="KW-0862">Zinc</keyword>
<feature type="binding site" evidence="6">
    <location>
        <position position="12"/>
    </location>
    <ligand>
        <name>Zn(2+)</name>
        <dbReference type="ChEBI" id="CHEBI:29105"/>
    </ligand>
</feature>
<evidence type="ECO:0000259" key="7">
    <source>
        <dbReference type="PROSITE" id="PS50157"/>
    </source>
</evidence>
<evidence type="ECO:0000256" key="1">
    <source>
        <dbReference type="ARBA" id="ARBA00022723"/>
    </source>
</evidence>
<dbReference type="GO" id="GO:0006357">
    <property type="term" value="P:regulation of transcription by RNA polymerase II"/>
    <property type="evidence" value="ECO:0007669"/>
    <property type="project" value="TreeGrafter"/>
</dbReference>
<dbReference type="PROSITE" id="PS50157">
    <property type="entry name" value="ZINC_FINGER_C2H2_2"/>
    <property type="match status" value="6"/>
</dbReference>
<evidence type="ECO:0000256" key="6">
    <source>
        <dbReference type="PROSITE-ProRule" id="PRU01263"/>
    </source>
</evidence>
<organism evidence="9 10">
    <name type="scientific">Bicyclus anynana</name>
    <name type="common">Squinting bush brown butterfly</name>
    <dbReference type="NCBI Taxonomy" id="110368"/>
    <lineage>
        <taxon>Eukaryota</taxon>
        <taxon>Metazoa</taxon>
        <taxon>Ecdysozoa</taxon>
        <taxon>Arthropoda</taxon>
        <taxon>Hexapoda</taxon>
        <taxon>Insecta</taxon>
        <taxon>Pterygota</taxon>
        <taxon>Neoptera</taxon>
        <taxon>Endopterygota</taxon>
        <taxon>Lepidoptera</taxon>
        <taxon>Glossata</taxon>
        <taxon>Ditrysia</taxon>
        <taxon>Papilionoidea</taxon>
        <taxon>Nymphalidae</taxon>
        <taxon>Satyrinae</taxon>
        <taxon>Satyrini</taxon>
        <taxon>Mycalesina</taxon>
        <taxon>Bicyclus</taxon>
    </lineage>
</organism>
<dbReference type="Gene3D" id="3.30.160.60">
    <property type="entry name" value="Classic Zinc Finger"/>
    <property type="match status" value="3"/>
</dbReference>
<dbReference type="Proteomes" id="UP001652582">
    <property type="component" value="Chromosome 2"/>
</dbReference>
<dbReference type="KEGG" id="bany:112058455"/>
<keyword evidence="3 5" id="KW-0863">Zinc-finger</keyword>
<dbReference type="PROSITE" id="PS51915">
    <property type="entry name" value="ZAD"/>
    <property type="match status" value="1"/>
</dbReference>